<keyword evidence="1" id="KW-0472">Membrane</keyword>
<dbReference type="EMBL" id="BGPR01024874">
    <property type="protein sequence ID" value="GBN93294.1"/>
    <property type="molecule type" value="Genomic_DNA"/>
</dbReference>
<proteinExistence type="predicted"/>
<feature type="transmembrane region" description="Helical" evidence="1">
    <location>
        <begin position="97"/>
        <end position="120"/>
    </location>
</feature>
<evidence type="ECO:0000313" key="4">
    <source>
        <dbReference type="EMBL" id="GBN93294.1"/>
    </source>
</evidence>
<sequence length="122" mass="13734">MLTGDYTLGKEGASVNTSSCFNISNLLGTLNECSKAFSAVGGDVSLFKEMDHRILDKAFQTYVKGLEKGISSYNLAFRRLKEEVGKLKTDTPHRNTYYFLLISYRNTYYSLLIPIGILIIPY</sequence>
<dbReference type="EMBL" id="BGPR01024869">
    <property type="protein sequence ID" value="GBN93283.1"/>
    <property type="molecule type" value="Genomic_DNA"/>
</dbReference>
<dbReference type="OrthoDB" id="6416022at2759"/>
<comment type="caution">
    <text evidence="2">The sequence shown here is derived from an EMBL/GenBank/DDBJ whole genome shotgun (WGS) entry which is preliminary data.</text>
</comment>
<evidence type="ECO:0000313" key="3">
    <source>
        <dbReference type="EMBL" id="GBN93283.1"/>
    </source>
</evidence>
<evidence type="ECO:0000313" key="5">
    <source>
        <dbReference type="EMBL" id="GBN93388.1"/>
    </source>
</evidence>
<organism evidence="2 6">
    <name type="scientific">Araneus ventricosus</name>
    <name type="common">Orbweaver spider</name>
    <name type="synonym">Epeira ventricosa</name>
    <dbReference type="NCBI Taxonomy" id="182803"/>
    <lineage>
        <taxon>Eukaryota</taxon>
        <taxon>Metazoa</taxon>
        <taxon>Ecdysozoa</taxon>
        <taxon>Arthropoda</taxon>
        <taxon>Chelicerata</taxon>
        <taxon>Arachnida</taxon>
        <taxon>Araneae</taxon>
        <taxon>Araneomorphae</taxon>
        <taxon>Entelegynae</taxon>
        <taxon>Araneoidea</taxon>
        <taxon>Araneidae</taxon>
        <taxon>Araneus</taxon>
    </lineage>
</organism>
<keyword evidence="6" id="KW-1185">Reference proteome</keyword>
<name>A0A4Y2T066_ARAVE</name>
<keyword evidence="1" id="KW-1133">Transmembrane helix</keyword>
<reference evidence="2 6" key="1">
    <citation type="journal article" date="2019" name="Sci. Rep.">
        <title>Orb-weaving spider Araneus ventricosus genome elucidates the spidroin gene catalogue.</title>
        <authorList>
            <person name="Kono N."/>
            <person name="Nakamura H."/>
            <person name="Ohtoshi R."/>
            <person name="Moran D.A.P."/>
            <person name="Shinohara A."/>
            <person name="Yoshida Y."/>
            <person name="Fujiwara M."/>
            <person name="Mori M."/>
            <person name="Tomita M."/>
            <person name="Arakawa K."/>
        </authorList>
    </citation>
    <scope>NUCLEOTIDE SEQUENCE [LARGE SCALE GENOMIC DNA]</scope>
</reference>
<keyword evidence="1" id="KW-0812">Transmembrane</keyword>
<dbReference type="Proteomes" id="UP000499080">
    <property type="component" value="Unassembled WGS sequence"/>
</dbReference>
<accession>A0A4Y2T066</accession>
<dbReference type="EMBL" id="BGPR01024868">
    <property type="protein sequence ID" value="GBN93280.1"/>
    <property type="molecule type" value="Genomic_DNA"/>
</dbReference>
<evidence type="ECO:0000256" key="1">
    <source>
        <dbReference type="SAM" id="Phobius"/>
    </source>
</evidence>
<dbReference type="AlphaFoldDB" id="A0A4Y2T066"/>
<dbReference type="EMBL" id="BGPR01024921">
    <property type="protein sequence ID" value="GBN93388.1"/>
    <property type="molecule type" value="Genomic_DNA"/>
</dbReference>
<evidence type="ECO:0000313" key="6">
    <source>
        <dbReference type="Proteomes" id="UP000499080"/>
    </source>
</evidence>
<evidence type="ECO:0000313" key="2">
    <source>
        <dbReference type="EMBL" id="GBN93280.1"/>
    </source>
</evidence>
<protein>
    <submittedName>
        <fullName evidence="2">Uncharacterized protein</fullName>
    </submittedName>
</protein>
<gene>
    <name evidence="5" type="ORF">AVEN_122343_1</name>
    <name evidence="4" type="ORF">AVEN_265868_1</name>
    <name evidence="2" type="ORF">AVEN_267013_1</name>
    <name evidence="3" type="ORF">AVEN_61912_1</name>
</gene>